<evidence type="ECO:0000313" key="2">
    <source>
        <dbReference type="EMBL" id="KAH3658762.1"/>
    </source>
</evidence>
<feature type="compositionally biased region" description="Low complexity" evidence="1">
    <location>
        <begin position="8"/>
        <end position="18"/>
    </location>
</feature>
<evidence type="ECO:0000256" key="1">
    <source>
        <dbReference type="SAM" id="MobiDB-lite"/>
    </source>
</evidence>
<keyword evidence="3" id="KW-1185">Reference proteome</keyword>
<gene>
    <name evidence="2" type="ORF">OGATHE_006488</name>
</gene>
<accession>A0A9P8NSS0</accession>
<reference evidence="2" key="2">
    <citation type="submission" date="2021-01" db="EMBL/GenBank/DDBJ databases">
        <authorList>
            <person name="Schikora-Tamarit M.A."/>
        </authorList>
    </citation>
    <scope>NUCLEOTIDE SEQUENCE</scope>
    <source>
        <strain evidence="2">NCAIM Y.01608</strain>
    </source>
</reference>
<feature type="region of interest" description="Disordered" evidence="1">
    <location>
        <begin position="1"/>
        <end position="24"/>
    </location>
</feature>
<name>A0A9P8NSS0_9ASCO</name>
<evidence type="ECO:0000313" key="3">
    <source>
        <dbReference type="Proteomes" id="UP000788993"/>
    </source>
</evidence>
<sequence>MAFAFKESSSASVPASSSMEDDPPPRVELVSLVRCPPYQPAFILSVIVHVSTTTNQETVVIGPLGFGQGRTVISSNFGAIKHLVAISFQGDEIHISEPIINSFSCLGIRIIGSVSGYSSSNVEQTSIGHRVFVVITRIPCKDLPSQASTTVTGIPSGPHGVVHCLSQPHPRNVLIFSRRVGEVSLSSLESRKSPKCLIVVTFSCSLI</sequence>
<reference evidence="2" key="1">
    <citation type="journal article" date="2021" name="Open Biol.">
        <title>Shared evolutionary footprints suggest mitochondrial oxidative damage underlies multiple complex I losses in fungi.</title>
        <authorList>
            <person name="Schikora-Tamarit M.A."/>
            <person name="Marcet-Houben M."/>
            <person name="Nosek J."/>
            <person name="Gabaldon T."/>
        </authorList>
    </citation>
    <scope>NUCLEOTIDE SEQUENCE</scope>
    <source>
        <strain evidence="2">NCAIM Y.01608</strain>
    </source>
</reference>
<organism evidence="2 3">
    <name type="scientific">Ogataea polymorpha</name>
    <dbReference type="NCBI Taxonomy" id="460523"/>
    <lineage>
        <taxon>Eukaryota</taxon>
        <taxon>Fungi</taxon>
        <taxon>Dikarya</taxon>
        <taxon>Ascomycota</taxon>
        <taxon>Saccharomycotina</taxon>
        <taxon>Pichiomycetes</taxon>
        <taxon>Pichiales</taxon>
        <taxon>Pichiaceae</taxon>
        <taxon>Ogataea</taxon>
    </lineage>
</organism>
<protein>
    <submittedName>
        <fullName evidence="2">Uncharacterized protein</fullName>
    </submittedName>
</protein>
<dbReference type="Proteomes" id="UP000788993">
    <property type="component" value="Unassembled WGS sequence"/>
</dbReference>
<proteinExistence type="predicted"/>
<dbReference type="EMBL" id="JAEUBD010001571">
    <property type="protein sequence ID" value="KAH3658762.1"/>
    <property type="molecule type" value="Genomic_DNA"/>
</dbReference>
<comment type="caution">
    <text evidence="2">The sequence shown here is derived from an EMBL/GenBank/DDBJ whole genome shotgun (WGS) entry which is preliminary data.</text>
</comment>
<dbReference type="AlphaFoldDB" id="A0A9P8NSS0"/>